<evidence type="ECO:0000256" key="4">
    <source>
        <dbReference type="ARBA" id="ARBA00011738"/>
    </source>
</evidence>
<comment type="subunit">
    <text evidence="4 11">Homodimer.</text>
</comment>
<dbReference type="InterPro" id="IPR015424">
    <property type="entry name" value="PyrdxlP-dep_Trfase"/>
</dbReference>
<feature type="modified residue" description="N6-(pyridoxal phosphate)lysine" evidence="11">
    <location>
        <position position="230"/>
    </location>
</feature>
<evidence type="ECO:0000256" key="3">
    <source>
        <dbReference type="ARBA" id="ARBA00007970"/>
    </source>
</evidence>
<dbReference type="InterPro" id="IPR015422">
    <property type="entry name" value="PyrdxlP-dep_Trfase_small"/>
</dbReference>
<dbReference type="Pfam" id="PF00155">
    <property type="entry name" value="Aminotran_1_2"/>
    <property type="match status" value="1"/>
</dbReference>
<proteinExistence type="inferred from homology"/>
<evidence type="ECO:0000313" key="13">
    <source>
        <dbReference type="EMBL" id="RDW21132.1"/>
    </source>
</evidence>
<evidence type="ECO:0000256" key="7">
    <source>
        <dbReference type="ARBA" id="ARBA00022679"/>
    </source>
</evidence>
<keyword evidence="8 11" id="KW-0663">Pyridoxal phosphate</keyword>
<comment type="similarity">
    <text evidence="3 11">Belongs to the class-II pyridoxal-phosphate-dependent aminotransferase family. Histidinol-phosphate aminotransferase subfamily.</text>
</comment>
<dbReference type="OrthoDB" id="9813612at2"/>
<sequence length="370" mass="40707">MVYLSNQIKPRTVLKNIEPYTPGKPIWELQQELNLDKVVKLASNENPFGPSLKGVEAISSGLAELNRYPDADTVALKGAIASSLDVKEEQIIVTNGADELITLLSEAFLDEGDEIIVPSPSFSEYDFGAHIMGATVVPVPFEDGFQFNVQKIVDAITERTKLLYLCSPNNPTGTYLSKAELEQLLQAVPTNVLVVFDGAYSHYATADDYTDGIEYVRADQPILVLQTFSKIYGLAGVRVGFGIAPKSIIQSILKVKEPFNVNSLAQAGATAAIKDEEHVRKSREGNAAGREQLYQAFQNLNLEYIKTESNFILVKFGPDAANIYNELLAKGVILRYGKTWGLPEHVRVSIGTVEENLYFIESLTSILVNE</sequence>
<dbReference type="HAMAP" id="MF_01023">
    <property type="entry name" value="HisC_aminotrans_2"/>
    <property type="match status" value="1"/>
</dbReference>
<evidence type="ECO:0000256" key="2">
    <source>
        <dbReference type="ARBA" id="ARBA00005011"/>
    </source>
</evidence>
<comment type="cofactor">
    <cofactor evidence="1 11">
        <name>pyridoxal 5'-phosphate</name>
        <dbReference type="ChEBI" id="CHEBI:597326"/>
    </cofactor>
</comment>
<keyword evidence="6 11" id="KW-0028">Amino-acid biosynthesis</keyword>
<dbReference type="Gene3D" id="3.40.640.10">
    <property type="entry name" value="Type I PLP-dependent aspartate aminotransferase-like (Major domain)"/>
    <property type="match status" value="1"/>
</dbReference>
<dbReference type="InterPro" id="IPR005861">
    <property type="entry name" value="HisP_aminotrans"/>
</dbReference>
<feature type="domain" description="Aminotransferase class I/classII large" evidence="12">
    <location>
        <begin position="37"/>
        <end position="363"/>
    </location>
</feature>
<accession>A0A3D8PZA3</accession>
<dbReference type="GO" id="GO:0004400">
    <property type="term" value="F:histidinol-phosphate transaminase activity"/>
    <property type="evidence" value="ECO:0007669"/>
    <property type="project" value="UniProtKB-UniRule"/>
</dbReference>
<dbReference type="InterPro" id="IPR050106">
    <property type="entry name" value="HistidinolP_aminotransfase"/>
</dbReference>
<gene>
    <name evidence="11" type="primary">hisC</name>
    <name evidence="13" type="ORF">CWR48_04025</name>
</gene>
<reference evidence="14" key="1">
    <citation type="submission" date="2017-11" db="EMBL/GenBank/DDBJ databases">
        <authorList>
            <person name="Zhu W."/>
        </authorList>
    </citation>
    <scope>NUCLEOTIDE SEQUENCE [LARGE SCALE GENOMIC DNA]</scope>
    <source>
        <strain evidence="14">CAU 1183</strain>
    </source>
</reference>
<keyword evidence="5 11" id="KW-0032">Aminotransferase</keyword>
<evidence type="ECO:0000256" key="5">
    <source>
        <dbReference type="ARBA" id="ARBA00022576"/>
    </source>
</evidence>
<evidence type="ECO:0000256" key="11">
    <source>
        <dbReference type="HAMAP-Rule" id="MF_01023"/>
    </source>
</evidence>
<protein>
    <recommendedName>
        <fullName evidence="11">Histidinol-phosphate aminotransferase</fullName>
        <ecNumber evidence="11">2.6.1.9</ecNumber>
    </recommendedName>
    <alternativeName>
        <fullName evidence="11">Imidazole acetol-phosphate transaminase</fullName>
    </alternativeName>
</protein>
<evidence type="ECO:0000256" key="9">
    <source>
        <dbReference type="ARBA" id="ARBA00023102"/>
    </source>
</evidence>
<keyword evidence="7 11" id="KW-0808">Transferase</keyword>
<evidence type="ECO:0000256" key="1">
    <source>
        <dbReference type="ARBA" id="ARBA00001933"/>
    </source>
</evidence>
<dbReference type="SUPFAM" id="SSF53383">
    <property type="entry name" value="PLP-dependent transferases"/>
    <property type="match status" value="1"/>
</dbReference>
<evidence type="ECO:0000256" key="6">
    <source>
        <dbReference type="ARBA" id="ARBA00022605"/>
    </source>
</evidence>
<evidence type="ECO:0000256" key="8">
    <source>
        <dbReference type="ARBA" id="ARBA00022898"/>
    </source>
</evidence>
<name>A0A3D8PZA3_9BACI</name>
<organism evidence="13 14">
    <name type="scientific">Oceanobacillus arenosus</name>
    <dbReference type="NCBI Taxonomy" id="1229153"/>
    <lineage>
        <taxon>Bacteria</taxon>
        <taxon>Bacillati</taxon>
        <taxon>Bacillota</taxon>
        <taxon>Bacilli</taxon>
        <taxon>Bacillales</taxon>
        <taxon>Bacillaceae</taxon>
        <taxon>Oceanobacillus</taxon>
    </lineage>
</organism>
<comment type="pathway">
    <text evidence="2 11">Amino-acid biosynthesis; L-histidine biosynthesis; L-histidine from 5-phospho-alpha-D-ribose 1-diphosphate: step 7/9.</text>
</comment>
<dbReference type="AlphaFoldDB" id="A0A3D8PZA3"/>
<keyword evidence="9 11" id="KW-0368">Histidine biosynthesis</keyword>
<dbReference type="Gene3D" id="3.90.1150.10">
    <property type="entry name" value="Aspartate Aminotransferase, domain 1"/>
    <property type="match status" value="1"/>
</dbReference>
<dbReference type="InterPro" id="IPR004839">
    <property type="entry name" value="Aminotransferase_I/II_large"/>
</dbReference>
<dbReference type="NCBIfam" id="TIGR01141">
    <property type="entry name" value="hisC"/>
    <property type="match status" value="1"/>
</dbReference>
<dbReference type="EMBL" id="PIOC01000004">
    <property type="protein sequence ID" value="RDW21132.1"/>
    <property type="molecule type" value="Genomic_DNA"/>
</dbReference>
<evidence type="ECO:0000256" key="10">
    <source>
        <dbReference type="ARBA" id="ARBA00047481"/>
    </source>
</evidence>
<dbReference type="EC" id="2.6.1.9" evidence="11"/>
<dbReference type="GO" id="GO:0030170">
    <property type="term" value="F:pyridoxal phosphate binding"/>
    <property type="evidence" value="ECO:0007669"/>
    <property type="project" value="InterPro"/>
</dbReference>
<dbReference type="GO" id="GO:0000105">
    <property type="term" value="P:L-histidine biosynthetic process"/>
    <property type="evidence" value="ECO:0007669"/>
    <property type="project" value="UniProtKB-UniRule"/>
</dbReference>
<evidence type="ECO:0000259" key="12">
    <source>
        <dbReference type="Pfam" id="PF00155"/>
    </source>
</evidence>
<dbReference type="PANTHER" id="PTHR43643">
    <property type="entry name" value="HISTIDINOL-PHOSPHATE AMINOTRANSFERASE 2"/>
    <property type="match status" value="1"/>
</dbReference>
<dbReference type="CDD" id="cd00609">
    <property type="entry name" value="AAT_like"/>
    <property type="match status" value="1"/>
</dbReference>
<comment type="caution">
    <text evidence="13">The sequence shown here is derived from an EMBL/GenBank/DDBJ whole genome shotgun (WGS) entry which is preliminary data.</text>
</comment>
<dbReference type="PANTHER" id="PTHR43643:SF6">
    <property type="entry name" value="HISTIDINOL-PHOSPHATE AMINOTRANSFERASE"/>
    <property type="match status" value="1"/>
</dbReference>
<evidence type="ECO:0000313" key="14">
    <source>
        <dbReference type="Proteomes" id="UP000257143"/>
    </source>
</evidence>
<dbReference type="UniPathway" id="UPA00031">
    <property type="reaction ID" value="UER00012"/>
</dbReference>
<keyword evidence="14" id="KW-1185">Reference proteome</keyword>
<dbReference type="Proteomes" id="UP000257143">
    <property type="component" value="Unassembled WGS sequence"/>
</dbReference>
<dbReference type="InterPro" id="IPR015421">
    <property type="entry name" value="PyrdxlP-dep_Trfase_major"/>
</dbReference>
<comment type="catalytic activity">
    <reaction evidence="10 11">
        <text>L-histidinol phosphate + 2-oxoglutarate = 3-(imidazol-4-yl)-2-oxopropyl phosphate + L-glutamate</text>
        <dbReference type="Rhea" id="RHEA:23744"/>
        <dbReference type="ChEBI" id="CHEBI:16810"/>
        <dbReference type="ChEBI" id="CHEBI:29985"/>
        <dbReference type="ChEBI" id="CHEBI:57766"/>
        <dbReference type="ChEBI" id="CHEBI:57980"/>
        <dbReference type="EC" id="2.6.1.9"/>
    </reaction>
</comment>